<feature type="domain" description="RCK N-terminal" evidence="3">
    <location>
        <begin position="158"/>
        <end position="278"/>
    </location>
</feature>
<dbReference type="PANTHER" id="PTHR43833:SF9">
    <property type="entry name" value="POTASSIUM CHANNEL PROTEIN YUGO-RELATED"/>
    <property type="match status" value="1"/>
</dbReference>
<dbReference type="Pfam" id="PF02254">
    <property type="entry name" value="TrkA_N"/>
    <property type="match status" value="1"/>
</dbReference>
<dbReference type="Gene3D" id="1.10.287.70">
    <property type="match status" value="1"/>
</dbReference>
<feature type="transmembrane region" description="Helical" evidence="2">
    <location>
        <begin position="56"/>
        <end position="72"/>
    </location>
</feature>
<dbReference type="InterPro" id="IPR013099">
    <property type="entry name" value="K_chnl_dom"/>
</dbReference>
<dbReference type="PANTHER" id="PTHR43833">
    <property type="entry name" value="POTASSIUM CHANNEL PROTEIN 2-RELATED-RELATED"/>
    <property type="match status" value="1"/>
</dbReference>
<comment type="subcellular location">
    <subcellularLocation>
        <location evidence="1">Cell membrane</location>
        <topology evidence="1">Multi-pass membrane protein</topology>
    </subcellularLocation>
</comment>
<dbReference type="GO" id="GO:0005886">
    <property type="term" value="C:plasma membrane"/>
    <property type="evidence" value="ECO:0007669"/>
    <property type="project" value="UniProtKB-SubCell"/>
</dbReference>
<gene>
    <name evidence="4" type="ORF">AQJ64_22015</name>
</gene>
<keyword evidence="2" id="KW-0812">Transmembrane</keyword>
<name>A0A117RBE6_9ACTN</name>
<keyword evidence="2" id="KW-1133">Transmembrane helix</keyword>
<evidence type="ECO:0000259" key="3">
    <source>
        <dbReference type="PROSITE" id="PS51201"/>
    </source>
</evidence>
<dbReference type="PROSITE" id="PS51201">
    <property type="entry name" value="RCK_N"/>
    <property type="match status" value="1"/>
</dbReference>
<dbReference type="InterPro" id="IPR050721">
    <property type="entry name" value="Trk_Ktr_HKT_K-transport"/>
</dbReference>
<dbReference type="InterPro" id="IPR003148">
    <property type="entry name" value="RCK_N"/>
</dbReference>
<comment type="caution">
    <text evidence="4">The sequence shown here is derived from an EMBL/GenBank/DDBJ whole genome shotgun (WGS) entry which is preliminary data.</text>
</comment>
<protein>
    <submittedName>
        <fullName evidence="4">Ion channel protein</fullName>
    </submittedName>
</protein>
<evidence type="ECO:0000256" key="1">
    <source>
        <dbReference type="ARBA" id="ARBA00004651"/>
    </source>
</evidence>
<accession>A0A117RBE6</accession>
<dbReference type="STRING" id="1943.AQJ64_22015"/>
<organism evidence="4 5">
    <name type="scientific">Streptomyces griseoruber</name>
    <dbReference type="NCBI Taxonomy" id="1943"/>
    <lineage>
        <taxon>Bacteria</taxon>
        <taxon>Bacillati</taxon>
        <taxon>Actinomycetota</taxon>
        <taxon>Actinomycetes</taxon>
        <taxon>Kitasatosporales</taxon>
        <taxon>Streptomycetaceae</taxon>
        <taxon>Streptomyces</taxon>
    </lineage>
</organism>
<dbReference type="GO" id="GO:0006813">
    <property type="term" value="P:potassium ion transport"/>
    <property type="evidence" value="ECO:0007669"/>
    <property type="project" value="InterPro"/>
</dbReference>
<keyword evidence="2" id="KW-0472">Membrane</keyword>
<evidence type="ECO:0000313" key="5">
    <source>
        <dbReference type="Proteomes" id="UP000052982"/>
    </source>
</evidence>
<sequence>MKDQERQPTGPVRLSLVRSLWYRSRREARDDAEAGRSITMPVSVGAPPLQQVLRRLAMGLLVLALTTLIVYADHEGYNDNSDGSVDLLDSAYYATVTLSTTGYGDITPVSDTARLVNILVITPLRVLFLIILVGTTLEVLTERTRQQVRIHRWRMRTRDHVVVVGYGTKGRHAVQTLVGQGVAKERIVVVDAQRKATEAAGDDGLVAVTGDATRSEVLRRAEVPHASRVIVAPQRDDTAALVTLTARQLNRRATIVVAAREDENVPLLRQSGANTVVTSSSSAGRLLGVSMVSPTVAKTLENLMTLGSGLTLFERPVTEGEEGQSPRSSADLVVAVVRDRQLLDYTDPRLTRLQQGDRVITVRRAVPAPEQV</sequence>
<dbReference type="RefSeq" id="WP_055638559.1">
    <property type="nucleotide sequence ID" value="NZ_JBIRRP010000005.1"/>
</dbReference>
<dbReference type="Gene3D" id="3.40.50.720">
    <property type="entry name" value="NAD(P)-binding Rossmann-like Domain"/>
    <property type="match status" value="1"/>
</dbReference>
<feature type="transmembrane region" description="Helical" evidence="2">
    <location>
        <begin position="118"/>
        <end position="140"/>
    </location>
</feature>
<dbReference type="OrthoDB" id="9799090at2"/>
<evidence type="ECO:0000256" key="2">
    <source>
        <dbReference type="SAM" id="Phobius"/>
    </source>
</evidence>
<dbReference type="EMBL" id="LMWW01000035">
    <property type="protein sequence ID" value="KUN81523.1"/>
    <property type="molecule type" value="Genomic_DNA"/>
</dbReference>
<dbReference type="InterPro" id="IPR036291">
    <property type="entry name" value="NAD(P)-bd_dom_sf"/>
</dbReference>
<dbReference type="AlphaFoldDB" id="A0A117RBE6"/>
<reference evidence="4 5" key="1">
    <citation type="submission" date="2015-10" db="EMBL/GenBank/DDBJ databases">
        <title>Draft genome sequence of Streptomyces griseoruber DSM 40281, type strain for the species Streptomyces griseoruber.</title>
        <authorList>
            <person name="Ruckert C."/>
            <person name="Winkler A."/>
            <person name="Kalinowski J."/>
            <person name="Kampfer P."/>
            <person name="Glaeser S."/>
        </authorList>
    </citation>
    <scope>NUCLEOTIDE SEQUENCE [LARGE SCALE GENOMIC DNA]</scope>
    <source>
        <strain evidence="4 5">DSM 40281</strain>
    </source>
</reference>
<evidence type="ECO:0000313" key="4">
    <source>
        <dbReference type="EMBL" id="KUN81523.1"/>
    </source>
</evidence>
<dbReference type="SUPFAM" id="SSF81324">
    <property type="entry name" value="Voltage-gated potassium channels"/>
    <property type="match status" value="1"/>
</dbReference>
<proteinExistence type="predicted"/>
<dbReference type="SUPFAM" id="SSF51735">
    <property type="entry name" value="NAD(P)-binding Rossmann-fold domains"/>
    <property type="match status" value="1"/>
</dbReference>
<dbReference type="Proteomes" id="UP000052982">
    <property type="component" value="Unassembled WGS sequence"/>
</dbReference>
<keyword evidence="5" id="KW-1185">Reference proteome</keyword>
<dbReference type="Pfam" id="PF07885">
    <property type="entry name" value="Ion_trans_2"/>
    <property type="match status" value="1"/>
</dbReference>